<reference evidence="2 3" key="1">
    <citation type="submission" date="2020-08" db="EMBL/GenBank/DDBJ databases">
        <title>Genomic Encyclopedia of Type Strains, Phase IV (KMG-IV): sequencing the most valuable type-strain genomes for metagenomic binning, comparative biology and taxonomic classification.</title>
        <authorList>
            <person name="Goeker M."/>
        </authorList>
    </citation>
    <scope>NUCLEOTIDE SEQUENCE [LARGE SCALE GENOMIC DNA]</scope>
    <source>
        <strain evidence="2 3">DSM 23562</strain>
    </source>
</reference>
<dbReference type="PROSITE" id="PS51340">
    <property type="entry name" value="MOSC"/>
    <property type="match status" value="1"/>
</dbReference>
<dbReference type="GO" id="GO:0003824">
    <property type="term" value="F:catalytic activity"/>
    <property type="evidence" value="ECO:0007669"/>
    <property type="project" value="InterPro"/>
</dbReference>
<accession>A0A7W9SRN6</accession>
<dbReference type="GO" id="GO:0030170">
    <property type="term" value="F:pyridoxal phosphate binding"/>
    <property type="evidence" value="ECO:0007669"/>
    <property type="project" value="InterPro"/>
</dbReference>
<dbReference type="InterPro" id="IPR052716">
    <property type="entry name" value="MOSC_domain"/>
</dbReference>
<dbReference type="Gene3D" id="2.40.33.20">
    <property type="entry name" value="PK beta-barrel domain-like"/>
    <property type="match status" value="1"/>
</dbReference>
<organism evidence="2 3">
    <name type="scientific">Armatimonas rosea</name>
    <dbReference type="NCBI Taxonomy" id="685828"/>
    <lineage>
        <taxon>Bacteria</taxon>
        <taxon>Bacillati</taxon>
        <taxon>Armatimonadota</taxon>
        <taxon>Armatimonadia</taxon>
        <taxon>Armatimonadales</taxon>
        <taxon>Armatimonadaceae</taxon>
        <taxon>Armatimonas</taxon>
    </lineage>
</organism>
<keyword evidence="3" id="KW-1185">Reference proteome</keyword>
<dbReference type="SUPFAM" id="SSF50800">
    <property type="entry name" value="PK beta-barrel domain-like"/>
    <property type="match status" value="1"/>
</dbReference>
<evidence type="ECO:0000259" key="1">
    <source>
        <dbReference type="PROSITE" id="PS51340"/>
    </source>
</evidence>
<gene>
    <name evidence="2" type="ORF">HNQ39_002799</name>
</gene>
<sequence>MPATLVAIHLARHAAGPMESVPAAILHAGFGLVGDRYEEGKGTFAPRPFDRELTLIESEVLAEVELAPGESRRNLTTQGIRLNALVGKRFRIGITHCEGIRLCEPCVHLERLTNRAGLVQQLVGRGGLRAKIIEGGLIELGDSLQLEEL</sequence>
<feature type="domain" description="MOSC" evidence="1">
    <location>
        <begin position="19"/>
        <end position="147"/>
    </location>
</feature>
<dbReference type="RefSeq" id="WP_184197013.1">
    <property type="nucleotide sequence ID" value="NZ_JACHGW010000002.1"/>
</dbReference>
<dbReference type="Pfam" id="PF03473">
    <property type="entry name" value="MOSC"/>
    <property type="match status" value="1"/>
</dbReference>
<dbReference type="EMBL" id="JACHGW010000002">
    <property type="protein sequence ID" value="MBB6051008.1"/>
    <property type="molecule type" value="Genomic_DNA"/>
</dbReference>
<dbReference type="InterPro" id="IPR005302">
    <property type="entry name" value="MoCF_Sase_C"/>
</dbReference>
<proteinExistence type="predicted"/>
<comment type="caution">
    <text evidence="2">The sequence shown here is derived from an EMBL/GenBank/DDBJ whole genome shotgun (WGS) entry which is preliminary data.</text>
</comment>
<dbReference type="Proteomes" id="UP000520814">
    <property type="component" value="Unassembled WGS sequence"/>
</dbReference>
<protein>
    <recommendedName>
        <fullName evidence="1">MOSC domain-containing protein</fullName>
    </recommendedName>
</protein>
<dbReference type="PANTHER" id="PTHR36930:SF1">
    <property type="entry name" value="MOSC DOMAIN-CONTAINING PROTEIN"/>
    <property type="match status" value="1"/>
</dbReference>
<evidence type="ECO:0000313" key="2">
    <source>
        <dbReference type="EMBL" id="MBB6051008.1"/>
    </source>
</evidence>
<dbReference type="AlphaFoldDB" id="A0A7W9SRN6"/>
<dbReference type="InterPro" id="IPR011037">
    <property type="entry name" value="Pyrv_Knase-like_insert_dom_sf"/>
</dbReference>
<dbReference type="PANTHER" id="PTHR36930">
    <property type="entry name" value="METAL-SULFUR CLUSTER BIOSYNTHESIS PROTEINS YUAD-RELATED"/>
    <property type="match status" value="1"/>
</dbReference>
<dbReference type="GO" id="GO:0030151">
    <property type="term" value="F:molybdenum ion binding"/>
    <property type="evidence" value="ECO:0007669"/>
    <property type="project" value="InterPro"/>
</dbReference>
<name>A0A7W9SRN6_ARMRO</name>
<evidence type="ECO:0000313" key="3">
    <source>
        <dbReference type="Proteomes" id="UP000520814"/>
    </source>
</evidence>